<organism evidence="1 2">
    <name type="scientific">Nocardia flavorosea</name>
    <dbReference type="NCBI Taxonomy" id="53429"/>
    <lineage>
        <taxon>Bacteria</taxon>
        <taxon>Bacillati</taxon>
        <taxon>Actinomycetota</taxon>
        <taxon>Actinomycetes</taxon>
        <taxon>Mycobacteriales</taxon>
        <taxon>Nocardiaceae</taxon>
        <taxon>Nocardia</taxon>
    </lineage>
</organism>
<dbReference type="AlphaFoldDB" id="A0A846YN79"/>
<proteinExistence type="predicted"/>
<comment type="caution">
    <text evidence="1">The sequence shown here is derived from an EMBL/GenBank/DDBJ whole genome shotgun (WGS) entry which is preliminary data.</text>
</comment>
<protein>
    <submittedName>
        <fullName evidence="1">Uncharacterized protein</fullName>
    </submittedName>
</protein>
<gene>
    <name evidence="1" type="ORF">HGA15_19935</name>
</gene>
<keyword evidence="2" id="KW-1185">Reference proteome</keyword>
<dbReference type="Proteomes" id="UP000570678">
    <property type="component" value="Unassembled WGS sequence"/>
</dbReference>
<accession>A0A846YN79</accession>
<reference evidence="1 2" key="1">
    <citation type="submission" date="2020-04" db="EMBL/GenBank/DDBJ databases">
        <title>MicrobeNet Type strains.</title>
        <authorList>
            <person name="Nicholson A.C."/>
        </authorList>
    </citation>
    <scope>NUCLEOTIDE SEQUENCE [LARGE SCALE GENOMIC DNA]</scope>
    <source>
        <strain evidence="1 2">JCM 3332</strain>
    </source>
</reference>
<evidence type="ECO:0000313" key="2">
    <source>
        <dbReference type="Proteomes" id="UP000570678"/>
    </source>
</evidence>
<dbReference type="EMBL" id="JAAXOT010000010">
    <property type="protein sequence ID" value="NKY58369.1"/>
    <property type="molecule type" value="Genomic_DNA"/>
</dbReference>
<name>A0A846YN79_9NOCA</name>
<sequence>MRRHPVRPHLVVLAPAVAGVVRAAGGWLFDRVAAGWEVVVLVADHTESRPLDILGVRVVDLAAGLAAKRRGLVPHALALDAELWAADARVQEGLSWVLAHDLADEVRWWGPGSSADFGRSACPVLHRASVAAQAFKAQALAAVELPGVNSPVESFYSCVPGSEQRDLVPVP</sequence>
<evidence type="ECO:0000313" key="1">
    <source>
        <dbReference type="EMBL" id="NKY58369.1"/>
    </source>
</evidence>